<feature type="domain" description="HTH cro/C1-type" evidence="1">
    <location>
        <begin position="16"/>
        <end position="62"/>
    </location>
</feature>
<dbReference type="SUPFAM" id="SSF47413">
    <property type="entry name" value="lambda repressor-like DNA-binding domains"/>
    <property type="match status" value="1"/>
</dbReference>
<dbReference type="Pfam" id="PF01381">
    <property type="entry name" value="HTH_3"/>
    <property type="match status" value="1"/>
</dbReference>
<dbReference type="Gene3D" id="1.10.260.40">
    <property type="entry name" value="lambda repressor-like DNA-binding domains"/>
    <property type="match status" value="1"/>
</dbReference>
<sequence>MPAQWTGEVLGEMHLNDISAQELAEKIGIHPKYLSAIMNGHREPKGAEEKVRAALDELIREKTE</sequence>
<proteinExistence type="predicted"/>
<keyword evidence="3" id="KW-1185">Reference proteome</keyword>
<evidence type="ECO:0000313" key="3">
    <source>
        <dbReference type="Proteomes" id="UP000724149"/>
    </source>
</evidence>
<dbReference type="Proteomes" id="UP000724149">
    <property type="component" value="Unassembled WGS sequence"/>
</dbReference>
<protein>
    <submittedName>
        <fullName evidence="2">Helix-turn-helix transcriptional regulator</fullName>
    </submittedName>
</protein>
<organism evidence="2 3">
    <name type="scientific">Hydrogenoanaerobacterium saccharovorans</name>
    <dbReference type="NCBI Taxonomy" id="474960"/>
    <lineage>
        <taxon>Bacteria</taxon>
        <taxon>Bacillati</taxon>
        <taxon>Bacillota</taxon>
        <taxon>Clostridia</taxon>
        <taxon>Eubacteriales</taxon>
        <taxon>Oscillospiraceae</taxon>
        <taxon>Hydrogenoanaerobacterium</taxon>
    </lineage>
</organism>
<dbReference type="InterPro" id="IPR001387">
    <property type="entry name" value="Cro/C1-type_HTH"/>
</dbReference>
<comment type="caution">
    <text evidence="2">The sequence shown here is derived from an EMBL/GenBank/DDBJ whole genome shotgun (WGS) entry which is preliminary data.</text>
</comment>
<name>A0ABS2GRD8_9FIRM</name>
<dbReference type="EMBL" id="JACSNR010000011">
    <property type="protein sequence ID" value="MBM6924176.1"/>
    <property type="molecule type" value="Genomic_DNA"/>
</dbReference>
<dbReference type="CDD" id="cd00093">
    <property type="entry name" value="HTH_XRE"/>
    <property type="match status" value="1"/>
</dbReference>
<dbReference type="InterPro" id="IPR010982">
    <property type="entry name" value="Lambda_DNA-bd_dom_sf"/>
</dbReference>
<gene>
    <name evidence="2" type="ORF">H9X81_10815</name>
</gene>
<dbReference type="RefSeq" id="WP_204721950.1">
    <property type="nucleotide sequence ID" value="NZ_JACSNR010000011.1"/>
</dbReference>
<evidence type="ECO:0000313" key="2">
    <source>
        <dbReference type="EMBL" id="MBM6924176.1"/>
    </source>
</evidence>
<accession>A0ABS2GRD8</accession>
<dbReference type="PROSITE" id="PS50943">
    <property type="entry name" value="HTH_CROC1"/>
    <property type="match status" value="1"/>
</dbReference>
<evidence type="ECO:0000259" key="1">
    <source>
        <dbReference type="PROSITE" id="PS50943"/>
    </source>
</evidence>
<reference evidence="2 3" key="1">
    <citation type="journal article" date="2021" name="Sci. Rep.">
        <title>The distribution of antibiotic resistance genes in chicken gut microbiota commensals.</title>
        <authorList>
            <person name="Juricova H."/>
            <person name="Matiasovicova J."/>
            <person name="Kubasova T."/>
            <person name="Cejkova D."/>
            <person name="Rychlik I."/>
        </authorList>
    </citation>
    <scope>NUCLEOTIDE SEQUENCE [LARGE SCALE GENOMIC DNA]</scope>
    <source>
        <strain evidence="2 3">An564</strain>
    </source>
</reference>